<dbReference type="Pfam" id="PF03466">
    <property type="entry name" value="LysR_substrate"/>
    <property type="match status" value="1"/>
</dbReference>
<feature type="domain" description="LysR substrate-binding" evidence="2">
    <location>
        <begin position="2"/>
        <end position="82"/>
    </location>
</feature>
<sequence length="176" mass="18773">MKQHGIKWSQLNIAMEFNSVEAIKSAVRFNLGVAFVSASSIEKELELGLVARVSIRGVRLLRTLFLVSNPSSYVSPAAKKFMVDILQMQPGSNSPTTAGVGFGGGLSLEQAGDETVRGSSSSGALAAGARQLSSHMQSPRPWERASRGAVPQHLRHQEQGLPTDGDGDREEDSNSP</sequence>
<evidence type="ECO:0000256" key="1">
    <source>
        <dbReference type="SAM" id="MobiDB-lite"/>
    </source>
</evidence>
<accession>A0A7S1T2U2</accession>
<dbReference type="InterPro" id="IPR005119">
    <property type="entry name" value="LysR_subst-bd"/>
</dbReference>
<evidence type="ECO:0000313" key="3">
    <source>
        <dbReference type="EMBL" id="CAD9216729.1"/>
    </source>
</evidence>
<proteinExistence type="predicted"/>
<feature type="region of interest" description="Disordered" evidence="1">
    <location>
        <begin position="112"/>
        <end position="176"/>
    </location>
</feature>
<dbReference type="EMBL" id="HBGG01036515">
    <property type="protein sequence ID" value="CAD9216729.1"/>
    <property type="molecule type" value="Transcribed_RNA"/>
</dbReference>
<feature type="compositionally biased region" description="Low complexity" evidence="1">
    <location>
        <begin position="117"/>
        <end position="134"/>
    </location>
</feature>
<dbReference type="SUPFAM" id="SSF53850">
    <property type="entry name" value="Periplasmic binding protein-like II"/>
    <property type="match status" value="1"/>
</dbReference>
<feature type="compositionally biased region" description="Acidic residues" evidence="1">
    <location>
        <begin position="165"/>
        <end position="176"/>
    </location>
</feature>
<protein>
    <recommendedName>
        <fullName evidence="2">LysR substrate-binding domain-containing protein</fullName>
    </recommendedName>
</protein>
<dbReference type="Gene3D" id="3.40.190.290">
    <property type="match status" value="1"/>
</dbReference>
<gene>
    <name evidence="3" type="ORF">TCHU04912_LOCUS18976</name>
</gene>
<evidence type="ECO:0000259" key="2">
    <source>
        <dbReference type="Pfam" id="PF03466"/>
    </source>
</evidence>
<name>A0A7S1T2U2_9CHLO</name>
<organism evidence="3">
    <name type="scientific">Tetraselmis chuii</name>
    <dbReference type="NCBI Taxonomy" id="63592"/>
    <lineage>
        <taxon>Eukaryota</taxon>
        <taxon>Viridiplantae</taxon>
        <taxon>Chlorophyta</taxon>
        <taxon>core chlorophytes</taxon>
        <taxon>Chlorodendrophyceae</taxon>
        <taxon>Chlorodendrales</taxon>
        <taxon>Chlorodendraceae</taxon>
        <taxon>Tetraselmis</taxon>
    </lineage>
</organism>
<dbReference type="AlphaFoldDB" id="A0A7S1T2U2"/>
<reference evidence="3" key="1">
    <citation type="submission" date="2021-01" db="EMBL/GenBank/DDBJ databases">
        <authorList>
            <person name="Corre E."/>
            <person name="Pelletier E."/>
            <person name="Niang G."/>
            <person name="Scheremetjew M."/>
            <person name="Finn R."/>
            <person name="Kale V."/>
            <person name="Holt S."/>
            <person name="Cochrane G."/>
            <person name="Meng A."/>
            <person name="Brown T."/>
            <person name="Cohen L."/>
        </authorList>
    </citation>
    <scope>NUCLEOTIDE SEQUENCE</scope>
    <source>
        <strain evidence="3">PLY429</strain>
    </source>
</reference>